<comment type="caution">
    <text evidence="1">The sequence shown here is derived from an EMBL/GenBank/DDBJ whole genome shotgun (WGS) entry which is preliminary data.</text>
</comment>
<name>A0ABS1VFB3_9ACTN</name>
<gene>
    <name evidence="1" type="ORF">JKJ07_01635</name>
</gene>
<accession>A0ABS1VFB3</accession>
<organism evidence="1 2">
    <name type="scientific">Paractinoplanes lichenicola</name>
    <dbReference type="NCBI Taxonomy" id="2802976"/>
    <lineage>
        <taxon>Bacteria</taxon>
        <taxon>Bacillati</taxon>
        <taxon>Actinomycetota</taxon>
        <taxon>Actinomycetes</taxon>
        <taxon>Micromonosporales</taxon>
        <taxon>Micromonosporaceae</taxon>
        <taxon>Paractinoplanes</taxon>
    </lineage>
</organism>
<protein>
    <submittedName>
        <fullName evidence="1">Uncharacterized protein</fullName>
    </submittedName>
</protein>
<dbReference type="EMBL" id="JAENHO010000001">
    <property type="protein sequence ID" value="MBL7253005.1"/>
    <property type="molecule type" value="Genomic_DNA"/>
</dbReference>
<keyword evidence="2" id="KW-1185">Reference proteome</keyword>
<reference evidence="1 2" key="1">
    <citation type="submission" date="2021-01" db="EMBL/GenBank/DDBJ databases">
        <title>Actinoplanes sp. nov. LDG1-01 isolated from lichen.</title>
        <authorList>
            <person name="Saeng-In P."/>
            <person name="Phongsopitanun W."/>
            <person name="Kanchanasin P."/>
            <person name="Yuki M."/>
            <person name="Kudo T."/>
            <person name="Ohkuma M."/>
            <person name="Tanasupawat S."/>
        </authorList>
    </citation>
    <scope>NUCLEOTIDE SEQUENCE [LARGE SCALE GENOMIC DNA]</scope>
    <source>
        <strain evidence="1 2">LDG1-01</strain>
    </source>
</reference>
<sequence length="122" mass="13151">MKKAFIVIAVILVVFCGGVGWFVYQAFGLGKELVNAAVTQEQFDAQKVGAAEATVRAALPDPLTDLKDEDLYPGDPTRNGLPADAKCAYHPIKPIQGEGDELFRFCFAGGKLVKKNPLTIPE</sequence>
<proteinExistence type="predicted"/>
<dbReference type="RefSeq" id="WP_202989348.1">
    <property type="nucleotide sequence ID" value="NZ_JAENHO010000001.1"/>
</dbReference>
<dbReference type="Proteomes" id="UP000598996">
    <property type="component" value="Unassembled WGS sequence"/>
</dbReference>
<evidence type="ECO:0000313" key="2">
    <source>
        <dbReference type="Proteomes" id="UP000598996"/>
    </source>
</evidence>
<evidence type="ECO:0000313" key="1">
    <source>
        <dbReference type="EMBL" id="MBL7253005.1"/>
    </source>
</evidence>